<accession>A0ACB8R8H2</accession>
<dbReference type="Proteomes" id="UP000814033">
    <property type="component" value="Unassembled WGS sequence"/>
</dbReference>
<reference evidence="1" key="2">
    <citation type="journal article" date="2022" name="New Phytol.">
        <title>Evolutionary transition to the ectomycorrhizal habit in the genomes of a hyperdiverse lineage of mushroom-forming fungi.</title>
        <authorList>
            <person name="Looney B."/>
            <person name="Miyauchi S."/>
            <person name="Morin E."/>
            <person name="Drula E."/>
            <person name="Courty P.E."/>
            <person name="Kohler A."/>
            <person name="Kuo A."/>
            <person name="LaButti K."/>
            <person name="Pangilinan J."/>
            <person name="Lipzen A."/>
            <person name="Riley R."/>
            <person name="Andreopoulos W."/>
            <person name="He G."/>
            <person name="Johnson J."/>
            <person name="Nolan M."/>
            <person name="Tritt A."/>
            <person name="Barry K.W."/>
            <person name="Grigoriev I.V."/>
            <person name="Nagy L.G."/>
            <person name="Hibbett D."/>
            <person name="Henrissat B."/>
            <person name="Matheny P.B."/>
            <person name="Labbe J."/>
            <person name="Martin F.M."/>
        </authorList>
    </citation>
    <scope>NUCLEOTIDE SEQUENCE</scope>
    <source>
        <strain evidence="1">FP105234-sp</strain>
    </source>
</reference>
<reference evidence="1" key="1">
    <citation type="submission" date="2021-02" db="EMBL/GenBank/DDBJ databases">
        <authorList>
            <consortium name="DOE Joint Genome Institute"/>
            <person name="Ahrendt S."/>
            <person name="Looney B.P."/>
            <person name="Miyauchi S."/>
            <person name="Morin E."/>
            <person name="Drula E."/>
            <person name="Courty P.E."/>
            <person name="Chicoki N."/>
            <person name="Fauchery L."/>
            <person name="Kohler A."/>
            <person name="Kuo A."/>
            <person name="Labutti K."/>
            <person name="Pangilinan J."/>
            <person name="Lipzen A."/>
            <person name="Riley R."/>
            <person name="Andreopoulos W."/>
            <person name="He G."/>
            <person name="Johnson J."/>
            <person name="Barry K.W."/>
            <person name="Grigoriev I.V."/>
            <person name="Nagy L."/>
            <person name="Hibbett D."/>
            <person name="Henrissat B."/>
            <person name="Matheny P.B."/>
            <person name="Labbe J."/>
            <person name="Martin F."/>
        </authorList>
    </citation>
    <scope>NUCLEOTIDE SEQUENCE</scope>
    <source>
        <strain evidence="1">FP105234-sp</strain>
    </source>
</reference>
<evidence type="ECO:0000313" key="1">
    <source>
        <dbReference type="EMBL" id="KAI0040379.1"/>
    </source>
</evidence>
<name>A0ACB8R8H2_9AGAM</name>
<dbReference type="EMBL" id="MU276201">
    <property type="protein sequence ID" value="KAI0040379.1"/>
    <property type="molecule type" value="Genomic_DNA"/>
</dbReference>
<comment type="caution">
    <text evidence="1">The sequence shown here is derived from an EMBL/GenBank/DDBJ whole genome shotgun (WGS) entry which is preliminary data.</text>
</comment>
<organism evidence="1 2">
    <name type="scientific">Auriscalpium vulgare</name>
    <dbReference type="NCBI Taxonomy" id="40419"/>
    <lineage>
        <taxon>Eukaryota</taxon>
        <taxon>Fungi</taxon>
        <taxon>Dikarya</taxon>
        <taxon>Basidiomycota</taxon>
        <taxon>Agaricomycotina</taxon>
        <taxon>Agaricomycetes</taxon>
        <taxon>Russulales</taxon>
        <taxon>Auriscalpiaceae</taxon>
        <taxon>Auriscalpium</taxon>
    </lineage>
</organism>
<gene>
    <name evidence="1" type="ORF">FA95DRAFT_884590</name>
</gene>
<evidence type="ECO:0000313" key="2">
    <source>
        <dbReference type="Proteomes" id="UP000814033"/>
    </source>
</evidence>
<protein>
    <submittedName>
        <fullName evidence="1">Uncharacterized protein</fullName>
    </submittedName>
</protein>
<sequence>MHTAQWPLYLSMRFARSLLLAPAGPHACVDAFPQIILFYRASASCQVLSRSESRCLGPEGSCHLTSHIEIEGHPRTGLRLAPSLKSLSNGRRCRSDGPSAASIRGRTSRRPPYLTTSRASRFFLAARLRRCSISRTRAFARFRSCLGDFRPSLHALI</sequence>
<proteinExistence type="predicted"/>
<keyword evidence="2" id="KW-1185">Reference proteome</keyword>